<comment type="caution">
    <text evidence="2">The sequence shown here is derived from an EMBL/GenBank/DDBJ whole genome shotgun (WGS) entry which is preliminary data.</text>
</comment>
<feature type="region of interest" description="Disordered" evidence="1">
    <location>
        <begin position="51"/>
        <end position="98"/>
    </location>
</feature>
<sequence length="159" mass="18251">MASSFPQIPWDLYPIEDEDEVIESSQPDELEEEEFALETLRLHLKSRIAPSTPSLPRIVNTGTPPLDSPTRVSRRQLVRRASPVKPRPISNAPVGPRSRNLVRRVTKAAELERRRQRARMDALGILKKIRHLDSVANRLRRRYRQLSRFSTQSIVATAL</sequence>
<dbReference type="Proteomes" id="UP001362999">
    <property type="component" value="Unassembled WGS sequence"/>
</dbReference>
<evidence type="ECO:0000256" key="1">
    <source>
        <dbReference type="SAM" id="MobiDB-lite"/>
    </source>
</evidence>
<evidence type="ECO:0000313" key="2">
    <source>
        <dbReference type="EMBL" id="KAK6988496.1"/>
    </source>
</evidence>
<protein>
    <submittedName>
        <fullName evidence="2">Uncharacterized protein</fullName>
    </submittedName>
</protein>
<proteinExistence type="predicted"/>
<name>A0AAV9ZQ78_9AGAR</name>
<accession>A0AAV9ZQ78</accession>
<gene>
    <name evidence="2" type="ORF">R3P38DRAFT_2804541</name>
</gene>
<keyword evidence="3" id="KW-1185">Reference proteome</keyword>
<dbReference type="AlphaFoldDB" id="A0AAV9ZQ78"/>
<evidence type="ECO:0000313" key="3">
    <source>
        <dbReference type="Proteomes" id="UP001362999"/>
    </source>
</evidence>
<reference evidence="2 3" key="1">
    <citation type="journal article" date="2024" name="J Genomics">
        <title>Draft genome sequencing and assembly of Favolaschia claudopus CIRM-BRFM 2984 isolated from oak limbs.</title>
        <authorList>
            <person name="Navarro D."/>
            <person name="Drula E."/>
            <person name="Chaduli D."/>
            <person name="Cazenave R."/>
            <person name="Ahrendt S."/>
            <person name="Wang J."/>
            <person name="Lipzen A."/>
            <person name="Daum C."/>
            <person name="Barry K."/>
            <person name="Grigoriev I.V."/>
            <person name="Favel A."/>
            <person name="Rosso M.N."/>
            <person name="Martin F."/>
        </authorList>
    </citation>
    <scope>NUCLEOTIDE SEQUENCE [LARGE SCALE GENOMIC DNA]</scope>
    <source>
        <strain evidence="2 3">CIRM-BRFM 2984</strain>
    </source>
</reference>
<dbReference type="EMBL" id="JAWWNJ010000122">
    <property type="protein sequence ID" value="KAK6988496.1"/>
    <property type="molecule type" value="Genomic_DNA"/>
</dbReference>
<organism evidence="2 3">
    <name type="scientific">Favolaschia claudopus</name>
    <dbReference type="NCBI Taxonomy" id="2862362"/>
    <lineage>
        <taxon>Eukaryota</taxon>
        <taxon>Fungi</taxon>
        <taxon>Dikarya</taxon>
        <taxon>Basidiomycota</taxon>
        <taxon>Agaricomycotina</taxon>
        <taxon>Agaricomycetes</taxon>
        <taxon>Agaricomycetidae</taxon>
        <taxon>Agaricales</taxon>
        <taxon>Marasmiineae</taxon>
        <taxon>Mycenaceae</taxon>
        <taxon>Favolaschia</taxon>
    </lineage>
</organism>